<dbReference type="GeneID" id="19181223"/>
<proteinExistence type="inferred from homology"/>
<dbReference type="OrthoDB" id="3687641at2759"/>
<dbReference type="InterPro" id="IPR021765">
    <property type="entry name" value="UstYa-like"/>
</dbReference>
<dbReference type="GO" id="GO:0043386">
    <property type="term" value="P:mycotoxin biosynthetic process"/>
    <property type="evidence" value="ECO:0007669"/>
    <property type="project" value="InterPro"/>
</dbReference>
<comment type="caution">
    <text evidence="3">The sequence shown here is derived from an EMBL/GenBank/DDBJ whole genome shotgun (WGS) entry which is preliminary data.</text>
</comment>
<accession>W9W2I5</accession>
<protein>
    <submittedName>
        <fullName evidence="3">Uncharacterized protein</fullName>
    </submittedName>
</protein>
<dbReference type="PANTHER" id="PTHR33365:SF4">
    <property type="entry name" value="CYCLOCHLOROTINE BIOSYNTHESIS PROTEIN O"/>
    <property type="match status" value="1"/>
</dbReference>
<dbReference type="VEuPathDB" id="FungiDB:A1O7_06647"/>
<comment type="pathway">
    <text evidence="1">Mycotoxin biosynthesis.</text>
</comment>
<dbReference type="Proteomes" id="UP000019473">
    <property type="component" value="Unassembled WGS sequence"/>
</dbReference>
<dbReference type="EMBL" id="AMGW01000004">
    <property type="protein sequence ID" value="EXJ59215.1"/>
    <property type="molecule type" value="Genomic_DNA"/>
</dbReference>
<dbReference type="HOGENOM" id="CLU_2621842_0_0_1"/>
<organism evidence="3 4">
    <name type="scientific">Cladophialophora yegresii CBS 114405</name>
    <dbReference type="NCBI Taxonomy" id="1182544"/>
    <lineage>
        <taxon>Eukaryota</taxon>
        <taxon>Fungi</taxon>
        <taxon>Dikarya</taxon>
        <taxon>Ascomycota</taxon>
        <taxon>Pezizomycotina</taxon>
        <taxon>Eurotiomycetes</taxon>
        <taxon>Chaetothyriomycetidae</taxon>
        <taxon>Chaetothyriales</taxon>
        <taxon>Herpotrichiellaceae</taxon>
        <taxon>Cladophialophora</taxon>
    </lineage>
</organism>
<dbReference type="RefSeq" id="XP_007758838.1">
    <property type="nucleotide sequence ID" value="XM_007760648.1"/>
</dbReference>
<keyword evidence="4" id="KW-1185">Reference proteome</keyword>
<evidence type="ECO:0000256" key="1">
    <source>
        <dbReference type="ARBA" id="ARBA00004685"/>
    </source>
</evidence>
<evidence type="ECO:0000313" key="3">
    <source>
        <dbReference type="EMBL" id="EXJ59215.1"/>
    </source>
</evidence>
<dbReference type="Pfam" id="PF11807">
    <property type="entry name" value="UstYa"/>
    <property type="match status" value="1"/>
</dbReference>
<gene>
    <name evidence="3" type="ORF">A1O7_06647</name>
</gene>
<sequence>MSPTLMQPQNRIRMSLDEDYYGMRDRTAHGVRVHLDHCLDYLRQSIQCSADMTPVIMYFQPWINMTLVSQAGRFSLCR</sequence>
<evidence type="ECO:0000256" key="2">
    <source>
        <dbReference type="ARBA" id="ARBA00035112"/>
    </source>
</evidence>
<reference evidence="3 4" key="1">
    <citation type="submission" date="2013-03" db="EMBL/GenBank/DDBJ databases">
        <title>The Genome Sequence of Cladophialophora yegresii CBS 114405.</title>
        <authorList>
            <consortium name="The Broad Institute Genomics Platform"/>
            <person name="Cuomo C."/>
            <person name="de Hoog S."/>
            <person name="Gorbushina A."/>
            <person name="Walker B."/>
            <person name="Young S.K."/>
            <person name="Zeng Q."/>
            <person name="Gargeya S."/>
            <person name="Fitzgerald M."/>
            <person name="Haas B."/>
            <person name="Abouelleil A."/>
            <person name="Allen A.W."/>
            <person name="Alvarado L."/>
            <person name="Arachchi H.M."/>
            <person name="Berlin A.M."/>
            <person name="Chapman S.B."/>
            <person name="Gainer-Dewar J."/>
            <person name="Goldberg J."/>
            <person name="Griggs A."/>
            <person name="Gujja S."/>
            <person name="Hansen M."/>
            <person name="Howarth C."/>
            <person name="Imamovic A."/>
            <person name="Ireland A."/>
            <person name="Larimer J."/>
            <person name="McCowan C."/>
            <person name="Murphy C."/>
            <person name="Pearson M."/>
            <person name="Poon T.W."/>
            <person name="Priest M."/>
            <person name="Roberts A."/>
            <person name="Saif S."/>
            <person name="Shea T."/>
            <person name="Sisk P."/>
            <person name="Sykes S."/>
            <person name="Wortman J."/>
            <person name="Nusbaum C."/>
            <person name="Birren B."/>
        </authorList>
    </citation>
    <scope>NUCLEOTIDE SEQUENCE [LARGE SCALE GENOMIC DNA]</scope>
    <source>
        <strain evidence="3 4">CBS 114405</strain>
    </source>
</reference>
<name>W9W2I5_9EURO</name>
<dbReference type="AlphaFoldDB" id="W9W2I5"/>
<comment type="similarity">
    <text evidence="2">Belongs to the ustYa family.</text>
</comment>
<dbReference type="PANTHER" id="PTHR33365">
    <property type="entry name" value="YALI0B05434P"/>
    <property type="match status" value="1"/>
</dbReference>
<evidence type="ECO:0000313" key="4">
    <source>
        <dbReference type="Proteomes" id="UP000019473"/>
    </source>
</evidence>